<dbReference type="PIRSF" id="PIRSF005790">
    <property type="entry name" value="NifW"/>
    <property type="match status" value="1"/>
</dbReference>
<keyword evidence="8" id="KW-1185">Reference proteome</keyword>
<dbReference type="HOGENOM" id="CLU_145318_1_0_6"/>
<evidence type="ECO:0000313" key="8">
    <source>
        <dbReference type="Proteomes" id="UP000031623"/>
    </source>
</evidence>
<organism evidence="7 8">
    <name type="scientific">Thioploca ingrica</name>
    <dbReference type="NCBI Taxonomy" id="40754"/>
    <lineage>
        <taxon>Bacteria</taxon>
        <taxon>Pseudomonadati</taxon>
        <taxon>Pseudomonadota</taxon>
        <taxon>Gammaproteobacteria</taxon>
        <taxon>Thiotrichales</taxon>
        <taxon>Thiotrichaceae</taxon>
        <taxon>Thioploca</taxon>
    </lineage>
</organism>
<evidence type="ECO:0000256" key="5">
    <source>
        <dbReference type="ARBA" id="ARBA00023231"/>
    </source>
</evidence>
<comment type="subunit">
    <text evidence="3 6">Homotrimer; associates with NifD.</text>
</comment>
<sequence>MPNLTLEEALKELSSAEDFLEFFSIKYDSSVVQVNRLHILQRFHDYLEQVSELPTDEMAGRAIYTQLLSQAYEDFVHSDALTEKVFPVFHQQQTPTIVAVPISTITKRKLNATPF</sequence>
<comment type="function">
    <text evidence="1 6">May protect the nitrogenase Fe-Mo protein from oxidative damage.</text>
</comment>
<dbReference type="Proteomes" id="UP000031623">
    <property type="component" value="Chromosome"/>
</dbReference>
<keyword evidence="5 6" id="KW-0535">Nitrogen fixation</keyword>
<dbReference type="KEGG" id="tig:THII_3086"/>
<dbReference type="EMBL" id="AP014633">
    <property type="protein sequence ID" value="BAP57383.1"/>
    <property type="molecule type" value="Genomic_DNA"/>
</dbReference>
<dbReference type="Pfam" id="PF03206">
    <property type="entry name" value="NifW"/>
    <property type="match status" value="1"/>
</dbReference>
<dbReference type="HAMAP" id="MF_00529">
    <property type="entry name" value="NifW"/>
    <property type="match status" value="1"/>
</dbReference>
<proteinExistence type="inferred from homology"/>
<evidence type="ECO:0000256" key="3">
    <source>
        <dbReference type="ARBA" id="ARBA00011284"/>
    </source>
</evidence>
<name>A0A090AGK5_9GAMM</name>
<dbReference type="OrthoDB" id="9811868at2"/>
<evidence type="ECO:0000256" key="1">
    <source>
        <dbReference type="ARBA" id="ARBA00002247"/>
    </source>
</evidence>
<evidence type="ECO:0000313" key="7">
    <source>
        <dbReference type="EMBL" id="BAP57383.1"/>
    </source>
</evidence>
<reference evidence="7 8" key="1">
    <citation type="journal article" date="2014" name="ISME J.">
        <title>Ecophysiology of Thioploca ingrica as revealed by the complete genome sequence supplemented with proteomic evidence.</title>
        <authorList>
            <person name="Kojima H."/>
            <person name="Ogura Y."/>
            <person name="Yamamoto N."/>
            <person name="Togashi T."/>
            <person name="Mori H."/>
            <person name="Watanabe T."/>
            <person name="Nemoto F."/>
            <person name="Kurokawa K."/>
            <person name="Hayashi T."/>
            <person name="Fukui M."/>
        </authorList>
    </citation>
    <scope>NUCLEOTIDE SEQUENCE [LARGE SCALE GENOMIC DNA]</scope>
</reference>
<comment type="similarity">
    <text evidence="2 6">Belongs to the NifW family.</text>
</comment>
<accession>A0A090AGK5</accession>
<evidence type="ECO:0000256" key="4">
    <source>
        <dbReference type="ARBA" id="ARBA00016274"/>
    </source>
</evidence>
<dbReference type="STRING" id="40754.THII_3086"/>
<gene>
    <name evidence="6" type="primary">nifW</name>
    <name evidence="7" type="ORF">THII_3086</name>
</gene>
<dbReference type="AlphaFoldDB" id="A0A090AGK5"/>
<dbReference type="InterPro" id="IPR004893">
    <property type="entry name" value="NifW"/>
</dbReference>
<dbReference type="GO" id="GO:0009399">
    <property type="term" value="P:nitrogen fixation"/>
    <property type="evidence" value="ECO:0007669"/>
    <property type="project" value="UniProtKB-UniRule"/>
</dbReference>
<evidence type="ECO:0000256" key="6">
    <source>
        <dbReference type="HAMAP-Rule" id="MF_00529"/>
    </source>
</evidence>
<evidence type="ECO:0000256" key="2">
    <source>
        <dbReference type="ARBA" id="ARBA00008351"/>
    </source>
</evidence>
<protein>
    <recommendedName>
        <fullName evidence="4 6">Nitrogenase-stabilizing/protective protein NifW</fullName>
    </recommendedName>
</protein>